<protein>
    <recommendedName>
        <fullName evidence="3">SnoaL-like domain-containing protein</fullName>
    </recommendedName>
</protein>
<accession>A0A9P7YW26</accession>
<keyword evidence="2" id="KW-1185">Reference proteome</keyword>
<comment type="caution">
    <text evidence="1">The sequence shown here is derived from an EMBL/GenBank/DDBJ whole genome shotgun (WGS) entry which is preliminary data.</text>
</comment>
<name>A0A9P7YW26_9HELO</name>
<proteinExistence type="predicted"/>
<dbReference type="PANTHER" id="PTHR34213">
    <property type="entry name" value="NUCLEAR TRANSPORT FACTOR 2 (NTF2) FAMILY PROTEIN"/>
    <property type="match status" value="1"/>
</dbReference>
<dbReference type="Proteomes" id="UP000887226">
    <property type="component" value="Unassembled WGS sequence"/>
</dbReference>
<evidence type="ECO:0000313" key="1">
    <source>
        <dbReference type="EMBL" id="KAG9240290.1"/>
    </source>
</evidence>
<evidence type="ECO:0008006" key="3">
    <source>
        <dbReference type="Google" id="ProtNLM"/>
    </source>
</evidence>
<organism evidence="1 2">
    <name type="scientific">Calycina marina</name>
    <dbReference type="NCBI Taxonomy" id="1763456"/>
    <lineage>
        <taxon>Eukaryota</taxon>
        <taxon>Fungi</taxon>
        <taxon>Dikarya</taxon>
        <taxon>Ascomycota</taxon>
        <taxon>Pezizomycotina</taxon>
        <taxon>Leotiomycetes</taxon>
        <taxon>Helotiales</taxon>
        <taxon>Pezizellaceae</taxon>
        <taxon>Calycina</taxon>
    </lineage>
</organism>
<reference evidence="1" key="1">
    <citation type="journal article" date="2021" name="IMA Fungus">
        <title>Genomic characterization of three marine fungi, including Emericellopsis atlantica sp. nov. with signatures of a generalist lifestyle and marine biomass degradation.</title>
        <authorList>
            <person name="Hagestad O.C."/>
            <person name="Hou L."/>
            <person name="Andersen J.H."/>
            <person name="Hansen E.H."/>
            <person name="Altermark B."/>
            <person name="Li C."/>
            <person name="Kuhnert E."/>
            <person name="Cox R.J."/>
            <person name="Crous P.W."/>
            <person name="Spatafora J.W."/>
            <person name="Lail K."/>
            <person name="Amirebrahimi M."/>
            <person name="Lipzen A."/>
            <person name="Pangilinan J."/>
            <person name="Andreopoulos W."/>
            <person name="Hayes R.D."/>
            <person name="Ng V."/>
            <person name="Grigoriev I.V."/>
            <person name="Jackson S.A."/>
            <person name="Sutton T.D.S."/>
            <person name="Dobson A.D.W."/>
            <person name="Rama T."/>
        </authorList>
    </citation>
    <scope>NUCLEOTIDE SEQUENCE</scope>
    <source>
        <strain evidence="1">TRa3180A</strain>
    </source>
</reference>
<dbReference type="Gene3D" id="3.10.450.50">
    <property type="match status" value="1"/>
</dbReference>
<dbReference type="AlphaFoldDB" id="A0A9P7YW26"/>
<dbReference type="EMBL" id="MU254501">
    <property type="protein sequence ID" value="KAG9240290.1"/>
    <property type="molecule type" value="Genomic_DNA"/>
</dbReference>
<gene>
    <name evidence="1" type="ORF">BJ878DRAFT_301586</name>
</gene>
<dbReference type="InterPro" id="IPR032710">
    <property type="entry name" value="NTF2-like_dom_sf"/>
</dbReference>
<dbReference type="SUPFAM" id="SSF54427">
    <property type="entry name" value="NTF2-like"/>
    <property type="match status" value="1"/>
</dbReference>
<evidence type="ECO:0000313" key="2">
    <source>
        <dbReference type="Proteomes" id="UP000887226"/>
    </source>
</evidence>
<sequence length="227" mass="24987">MSRTLLRTARTTIFTKSTPFSSPITRKMATYGNPCETASVQDKAAPAGDFSQYNIKNSTINTAAGVKLAERQSILVGSVLDLFEGNPTLKHLSLWHRDATFVDPITIAKGYDKFAAQWYGLPAVFNPIKIQSHKVTSSGNPIEMEVSNTYTVKGIKKEQTIDSIINIFVGSDGKIEKVEDKWNGKLPDGAVSSAFRKLNAVTVPTLIKVPKTEEEDMKMKADREKTS</sequence>
<dbReference type="PANTHER" id="PTHR34213:SF2">
    <property type="entry name" value="NUCLEAR TRANSPORT FACTOR 2 (NTF2) FAMILY PROTEIN"/>
    <property type="match status" value="1"/>
</dbReference>
<dbReference type="OrthoDB" id="2400485at2759"/>